<sequence length="343" mass="40582">MNRRNENKIENINCYTCLDLNESNFEHPENMYTVLNKSYLFTNYVPTQSFKSLINHITDYNKINESNIILNAGSNESLELITKTYNKKIFIFVPTYNYFISLVKDYTLIPFDIHKNDYDIDDYLKNYDIDENSMVYIVNPNNPIGSIINFECLKKCLVKYKCLFVVDEAYIEFSDASSCIEIVNNYSNLIVTRTFSKAYGLAGIRLGYVVSCDERIKEMNKNYIMNLSYLSTECGCFVYQNISHYINNIKEMNNQKNKLYNVFDKNKIFYIYSYANFVFFYVGNKMYDLIEILRFNKILIRNKEEYESGFVRVTIGNSVSMDKFINIIEQNIQLFTCYPYIKK</sequence>
<dbReference type="SUPFAM" id="SSF53383">
    <property type="entry name" value="PLP-dependent transferases"/>
    <property type="match status" value="1"/>
</dbReference>
<evidence type="ECO:0000256" key="4">
    <source>
        <dbReference type="ARBA" id="ARBA00022898"/>
    </source>
</evidence>
<keyword evidence="2" id="KW-0032">Aminotransferase</keyword>
<dbReference type="Pfam" id="PF00155">
    <property type="entry name" value="Aminotran_1_2"/>
    <property type="match status" value="1"/>
</dbReference>
<reference evidence="6" key="1">
    <citation type="journal article" date="2020" name="Nature">
        <title>Giant virus diversity and host interactions through global metagenomics.</title>
        <authorList>
            <person name="Schulz F."/>
            <person name="Roux S."/>
            <person name="Paez-Espino D."/>
            <person name="Jungbluth S."/>
            <person name="Walsh D.A."/>
            <person name="Denef V.J."/>
            <person name="McMahon K.D."/>
            <person name="Konstantinidis K.T."/>
            <person name="Eloe-Fadrosh E.A."/>
            <person name="Kyrpides N.C."/>
            <person name="Woyke T."/>
        </authorList>
    </citation>
    <scope>NUCLEOTIDE SEQUENCE</scope>
    <source>
        <strain evidence="6">GVMAG-M-3300027736-24</strain>
    </source>
</reference>
<dbReference type="Gene3D" id="3.90.1150.10">
    <property type="entry name" value="Aspartate Aminotransferase, domain 1"/>
    <property type="match status" value="1"/>
</dbReference>
<dbReference type="AlphaFoldDB" id="A0A6C0JKF2"/>
<name>A0A6C0JKF2_9ZZZZ</name>
<dbReference type="InterPro" id="IPR004839">
    <property type="entry name" value="Aminotransferase_I/II_large"/>
</dbReference>
<dbReference type="CDD" id="cd00609">
    <property type="entry name" value="AAT_like"/>
    <property type="match status" value="1"/>
</dbReference>
<organism evidence="6">
    <name type="scientific">viral metagenome</name>
    <dbReference type="NCBI Taxonomy" id="1070528"/>
    <lineage>
        <taxon>unclassified sequences</taxon>
        <taxon>metagenomes</taxon>
        <taxon>organismal metagenomes</taxon>
    </lineage>
</organism>
<evidence type="ECO:0000256" key="1">
    <source>
        <dbReference type="ARBA" id="ARBA00001933"/>
    </source>
</evidence>
<dbReference type="Gene3D" id="3.40.640.10">
    <property type="entry name" value="Type I PLP-dependent aspartate aminotransferase-like (Major domain)"/>
    <property type="match status" value="1"/>
</dbReference>
<dbReference type="PANTHER" id="PTHR42885:SF2">
    <property type="entry name" value="HISTIDINOL-PHOSPHATE AMINOTRANSFERASE"/>
    <property type="match status" value="1"/>
</dbReference>
<evidence type="ECO:0000256" key="3">
    <source>
        <dbReference type="ARBA" id="ARBA00022679"/>
    </source>
</evidence>
<evidence type="ECO:0000313" key="6">
    <source>
        <dbReference type="EMBL" id="QHU05853.1"/>
    </source>
</evidence>
<dbReference type="InterPro" id="IPR015421">
    <property type="entry name" value="PyrdxlP-dep_Trfase_major"/>
</dbReference>
<proteinExistence type="predicted"/>
<keyword evidence="3" id="KW-0808">Transferase</keyword>
<dbReference type="GO" id="GO:0008483">
    <property type="term" value="F:transaminase activity"/>
    <property type="evidence" value="ECO:0007669"/>
    <property type="project" value="UniProtKB-KW"/>
</dbReference>
<dbReference type="InterPro" id="IPR001917">
    <property type="entry name" value="Aminotrans_II_pyridoxalP_BS"/>
</dbReference>
<comment type="cofactor">
    <cofactor evidence="1">
        <name>pyridoxal 5'-phosphate</name>
        <dbReference type="ChEBI" id="CHEBI:597326"/>
    </cofactor>
</comment>
<dbReference type="InterPro" id="IPR015422">
    <property type="entry name" value="PyrdxlP-dep_Trfase_small"/>
</dbReference>
<dbReference type="GO" id="GO:0030170">
    <property type="term" value="F:pyridoxal phosphate binding"/>
    <property type="evidence" value="ECO:0007669"/>
    <property type="project" value="InterPro"/>
</dbReference>
<dbReference type="EMBL" id="MN740421">
    <property type="protein sequence ID" value="QHU05853.1"/>
    <property type="molecule type" value="Genomic_DNA"/>
</dbReference>
<accession>A0A6C0JKF2</accession>
<protein>
    <recommendedName>
        <fullName evidence="5">Aminotransferase class I/classII large domain-containing protein</fullName>
    </recommendedName>
</protein>
<evidence type="ECO:0000259" key="5">
    <source>
        <dbReference type="Pfam" id="PF00155"/>
    </source>
</evidence>
<dbReference type="InterPro" id="IPR015424">
    <property type="entry name" value="PyrdxlP-dep_Trfase"/>
</dbReference>
<evidence type="ECO:0000256" key="2">
    <source>
        <dbReference type="ARBA" id="ARBA00022576"/>
    </source>
</evidence>
<feature type="domain" description="Aminotransferase class I/classII large" evidence="5">
    <location>
        <begin position="38"/>
        <end position="326"/>
    </location>
</feature>
<keyword evidence="4" id="KW-0663">Pyridoxal phosphate</keyword>
<dbReference type="PROSITE" id="PS00599">
    <property type="entry name" value="AA_TRANSFER_CLASS_2"/>
    <property type="match status" value="1"/>
</dbReference>
<dbReference type="PANTHER" id="PTHR42885">
    <property type="entry name" value="HISTIDINOL-PHOSPHATE AMINOTRANSFERASE-RELATED"/>
    <property type="match status" value="1"/>
</dbReference>